<dbReference type="Pfam" id="PF12872">
    <property type="entry name" value="OST-HTH"/>
    <property type="match status" value="1"/>
</dbReference>
<reference evidence="4 5" key="1">
    <citation type="submission" date="2019-08" db="EMBL/GenBank/DDBJ databases">
        <title>Whole genome of Aphis craccivora.</title>
        <authorList>
            <person name="Voronova N.V."/>
            <person name="Shulinski R.S."/>
            <person name="Bandarenka Y.V."/>
            <person name="Zhorov D.G."/>
            <person name="Warner D."/>
        </authorList>
    </citation>
    <scope>NUCLEOTIDE SEQUENCE [LARGE SCALE GENOMIC DNA]</scope>
    <source>
        <strain evidence="4">180601</strain>
        <tissue evidence="4">Whole Body</tissue>
    </source>
</reference>
<dbReference type="Proteomes" id="UP000478052">
    <property type="component" value="Unassembled WGS sequence"/>
</dbReference>
<gene>
    <name evidence="4" type="ORF">FWK35_00013726</name>
</gene>
<dbReference type="AlphaFoldDB" id="A0A6G0YGZ1"/>
<evidence type="ECO:0000259" key="3">
    <source>
        <dbReference type="Pfam" id="PF12872"/>
    </source>
</evidence>
<evidence type="ECO:0000313" key="5">
    <source>
        <dbReference type="Proteomes" id="UP000478052"/>
    </source>
</evidence>
<evidence type="ECO:0000256" key="2">
    <source>
        <dbReference type="SAM" id="Phobius"/>
    </source>
</evidence>
<name>A0A6G0YGZ1_APHCR</name>
<keyword evidence="2" id="KW-1133">Transmembrane helix</keyword>
<dbReference type="Gene3D" id="3.30.420.610">
    <property type="entry name" value="LOTUS domain-like"/>
    <property type="match status" value="1"/>
</dbReference>
<keyword evidence="2" id="KW-0812">Transmembrane</keyword>
<proteinExistence type="predicted"/>
<feature type="compositionally biased region" description="Basic residues" evidence="1">
    <location>
        <begin position="131"/>
        <end position="141"/>
    </location>
</feature>
<organism evidence="4 5">
    <name type="scientific">Aphis craccivora</name>
    <name type="common">Cowpea aphid</name>
    <dbReference type="NCBI Taxonomy" id="307492"/>
    <lineage>
        <taxon>Eukaryota</taxon>
        <taxon>Metazoa</taxon>
        <taxon>Ecdysozoa</taxon>
        <taxon>Arthropoda</taxon>
        <taxon>Hexapoda</taxon>
        <taxon>Insecta</taxon>
        <taxon>Pterygota</taxon>
        <taxon>Neoptera</taxon>
        <taxon>Paraneoptera</taxon>
        <taxon>Hemiptera</taxon>
        <taxon>Sternorrhyncha</taxon>
        <taxon>Aphidomorpha</taxon>
        <taxon>Aphidoidea</taxon>
        <taxon>Aphididae</taxon>
        <taxon>Aphidini</taxon>
        <taxon>Aphis</taxon>
        <taxon>Aphis</taxon>
    </lineage>
</organism>
<feature type="domain" description="HTH OST-type" evidence="3">
    <location>
        <begin position="74"/>
        <end position="113"/>
    </location>
</feature>
<feature type="compositionally biased region" description="Low complexity" evidence="1">
    <location>
        <begin position="154"/>
        <end position="180"/>
    </location>
</feature>
<protein>
    <submittedName>
        <fullName evidence="4">Tudor domain-containing protein 7-like isoform X1</fullName>
    </submittedName>
</protein>
<feature type="compositionally biased region" description="Polar residues" evidence="1">
    <location>
        <begin position="181"/>
        <end position="209"/>
    </location>
</feature>
<dbReference type="InterPro" id="IPR041966">
    <property type="entry name" value="LOTUS-like"/>
</dbReference>
<dbReference type="CDD" id="cd09972">
    <property type="entry name" value="LOTUS_TDRD_OSKAR"/>
    <property type="match status" value="1"/>
</dbReference>
<feature type="transmembrane region" description="Helical" evidence="2">
    <location>
        <begin position="38"/>
        <end position="62"/>
    </location>
</feature>
<keyword evidence="2" id="KW-0472">Membrane</keyword>
<evidence type="ECO:0000256" key="1">
    <source>
        <dbReference type="SAM" id="MobiDB-lite"/>
    </source>
</evidence>
<dbReference type="OrthoDB" id="10034606at2759"/>
<dbReference type="EMBL" id="VUJU01004118">
    <property type="protein sequence ID" value="KAF0755517.1"/>
    <property type="molecule type" value="Genomic_DNA"/>
</dbReference>
<evidence type="ECO:0000313" key="4">
    <source>
        <dbReference type="EMBL" id="KAF0755517.1"/>
    </source>
</evidence>
<comment type="caution">
    <text evidence="4">The sequence shown here is derived from an EMBL/GenBank/DDBJ whole genome shotgun (WGS) entry which is preliminary data.</text>
</comment>
<dbReference type="InterPro" id="IPR025605">
    <property type="entry name" value="OST-HTH/LOTUS_dom"/>
</dbReference>
<feature type="region of interest" description="Disordered" evidence="1">
    <location>
        <begin position="128"/>
        <end position="216"/>
    </location>
</feature>
<accession>A0A6G0YGZ1</accession>
<keyword evidence="5" id="KW-1185">Reference proteome</keyword>
<sequence>MTSKMDDLDSVLLNLKACLLSTKGGIPLSQIESKFLKYFFVFLLFLFYVELGPFLQCLWQYINIKGSPFTTMDEYFKLNGERIPFRQLGFPSLEALLQSSGKFDIQNYGGNAIVKALSTSKTQHLTELIKKQKSKPPKKKPFTGYRNAPRKFVTSNTYNKSNNYSRQGNNGFNNGPSKNNYQGTSIPNNTNSYNRTQSSYSDNKNTRFNINEPKTFDHNSYKRSQFSISNYINSNINYNGNLQLNSDVRLPETKLVVLFVEVLKHETNLKKLFDPSQHPIT</sequence>